<dbReference type="Pfam" id="PF12833">
    <property type="entry name" value="HTH_18"/>
    <property type="match status" value="1"/>
</dbReference>
<dbReference type="InterPro" id="IPR010499">
    <property type="entry name" value="AraC_E-bd"/>
</dbReference>
<keyword evidence="2" id="KW-0238">DNA-binding</keyword>
<dbReference type="PANTHER" id="PTHR47504:SF5">
    <property type="entry name" value="RIGHT ORIGIN-BINDING PROTEIN"/>
    <property type="match status" value="1"/>
</dbReference>
<evidence type="ECO:0000256" key="1">
    <source>
        <dbReference type="ARBA" id="ARBA00023015"/>
    </source>
</evidence>
<dbReference type="InterPro" id="IPR009057">
    <property type="entry name" value="Homeodomain-like_sf"/>
</dbReference>
<dbReference type="Gene3D" id="3.20.80.10">
    <property type="entry name" value="Regulatory factor, effector binding domain"/>
    <property type="match status" value="1"/>
</dbReference>
<dbReference type="SMART" id="SM00871">
    <property type="entry name" value="AraC_E_bind"/>
    <property type="match status" value="1"/>
</dbReference>
<accession>A0A3R5UGE2</accession>
<name>A0A3R5UGE2_9CLOT</name>
<dbReference type="PANTHER" id="PTHR47504">
    <property type="entry name" value="RIGHT ORIGIN-BINDING PROTEIN"/>
    <property type="match status" value="1"/>
</dbReference>
<dbReference type="GO" id="GO:0003700">
    <property type="term" value="F:DNA-binding transcription factor activity"/>
    <property type="evidence" value="ECO:0007669"/>
    <property type="project" value="InterPro"/>
</dbReference>
<dbReference type="AlphaFoldDB" id="A0A3R5UGE2"/>
<evidence type="ECO:0000313" key="5">
    <source>
        <dbReference type="EMBL" id="QAA33130.1"/>
    </source>
</evidence>
<evidence type="ECO:0000256" key="2">
    <source>
        <dbReference type="ARBA" id="ARBA00023125"/>
    </source>
</evidence>
<dbReference type="RefSeq" id="WP_128213858.1">
    <property type="nucleotide sequence ID" value="NZ_CP025746.1"/>
</dbReference>
<dbReference type="InterPro" id="IPR018060">
    <property type="entry name" value="HTH_AraC"/>
</dbReference>
<dbReference type="InterPro" id="IPR011256">
    <property type="entry name" value="Reg_factor_effector_dom_sf"/>
</dbReference>
<dbReference type="PROSITE" id="PS01124">
    <property type="entry name" value="HTH_ARAC_FAMILY_2"/>
    <property type="match status" value="1"/>
</dbReference>
<dbReference type="GO" id="GO:0043565">
    <property type="term" value="F:sequence-specific DNA binding"/>
    <property type="evidence" value="ECO:0007669"/>
    <property type="project" value="InterPro"/>
</dbReference>
<dbReference type="Proteomes" id="UP000286268">
    <property type="component" value="Chromosome"/>
</dbReference>
<dbReference type="KEGG" id="cmah:C1I91_16630"/>
<protein>
    <submittedName>
        <fullName evidence="5">AraC family transcriptional regulator</fullName>
    </submittedName>
</protein>
<dbReference type="Gene3D" id="1.10.10.60">
    <property type="entry name" value="Homeodomain-like"/>
    <property type="match status" value="2"/>
</dbReference>
<dbReference type="InterPro" id="IPR050959">
    <property type="entry name" value="MarA-like"/>
</dbReference>
<dbReference type="Pfam" id="PF06445">
    <property type="entry name" value="GyrI-like"/>
    <property type="match status" value="1"/>
</dbReference>
<evidence type="ECO:0000259" key="4">
    <source>
        <dbReference type="PROSITE" id="PS01124"/>
    </source>
</evidence>
<dbReference type="InterPro" id="IPR018062">
    <property type="entry name" value="HTH_AraC-typ_CS"/>
</dbReference>
<dbReference type="OrthoDB" id="9801123at2"/>
<feature type="domain" description="HTH araC/xylS-type" evidence="4">
    <location>
        <begin position="8"/>
        <end position="106"/>
    </location>
</feature>
<evidence type="ECO:0000256" key="3">
    <source>
        <dbReference type="ARBA" id="ARBA00023163"/>
    </source>
</evidence>
<keyword evidence="3" id="KW-0804">Transcription</keyword>
<organism evidence="5 6">
    <name type="scientific">Clostridium manihotivorum</name>
    <dbReference type="NCBI Taxonomy" id="2320868"/>
    <lineage>
        <taxon>Bacteria</taxon>
        <taxon>Bacillati</taxon>
        <taxon>Bacillota</taxon>
        <taxon>Clostridia</taxon>
        <taxon>Eubacteriales</taxon>
        <taxon>Clostridiaceae</taxon>
        <taxon>Clostridium</taxon>
    </lineage>
</organism>
<keyword evidence="1" id="KW-0805">Transcription regulation</keyword>
<dbReference type="SMART" id="SM00342">
    <property type="entry name" value="HTH_ARAC"/>
    <property type="match status" value="1"/>
</dbReference>
<reference evidence="5 6" key="1">
    <citation type="submission" date="2018-01" db="EMBL/GenBank/DDBJ databases">
        <title>Genome Sequencing and Assembly of Anaerobacter polyendosporus strain CT4.</title>
        <authorList>
            <person name="Tachaapaikoon C."/>
            <person name="Sutheeworapong S."/>
            <person name="Jenjaroenpun P."/>
            <person name="Wongsurawat T."/>
            <person name="Nookeaw I."/>
            <person name="Cheawchanlertfa P."/>
            <person name="Kosugi A."/>
            <person name="Cheevadhanarak S."/>
            <person name="Ratanakhanokchai K."/>
        </authorList>
    </citation>
    <scope>NUCLEOTIDE SEQUENCE [LARGE SCALE GENOMIC DNA]</scope>
    <source>
        <strain evidence="5 6">CT4</strain>
    </source>
</reference>
<gene>
    <name evidence="5" type="ORF">C1I91_16630</name>
</gene>
<sequence>MDWLKKMNGVISYIEENLAETISYGEIARIACCSEYHFQRMFSFITDVSLAEYIRRRRLTLAALELQSSNIKVIDLALKYGYESPEAFARAFRNLHGVSPTFAREKGAQLKAYPPISFHISIKGEVEMNYKIVEKAPFKFFGVEEVEDMTNGNNLVRIPKFWQESFENGIIDRLIKVMPEAKLEEGATTDVNAIMCYRNTGEDTFPYMIGVFDLEGNAEVPEEFTSISIPAFTWVVFRTEDHNTEETTKKIQEVWARIFPEWFPSSGYEHADGPELEVYFDLGNGRCYSEVWIPIVKK</sequence>
<dbReference type="PROSITE" id="PS00041">
    <property type="entry name" value="HTH_ARAC_FAMILY_1"/>
    <property type="match status" value="1"/>
</dbReference>
<dbReference type="SUPFAM" id="SSF46689">
    <property type="entry name" value="Homeodomain-like"/>
    <property type="match status" value="2"/>
</dbReference>
<dbReference type="InterPro" id="IPR029442">
    <property type="entry name" value="GyrI-like"/>
</dbReference>
<evidence type="ECO:0000313" key="6">
    <source>
        <dbReference type="Proteomes" id="UP000286268"/>
    </source>
</evidence>
<proteinExistence type="predicted"/>
<keyword evidence="6" id="KW-1185">Reference proteome</keyword>
<dbReference type="EMBL" id="CP025746">
    <property type="protein sequence ID" value="QAA33130.1"/>
    <property type="molecule type" value="Genomic_DNA"/>
</dbReference>
<dbReference type="SUPFAM" id="SSF55136">
    <property type="entry name" value="Probable bacterial effector-binding domain"/>
    <property type="match status" value="1"/>
</dbReference>